<keyword evidence="3" id="KW-1185">Reference proteome</keyword>
<dbReference type="Proteomes" id="UP001144471">
    <property type="component" value="Unassembled WGS sequence"/>
</dbReference>
<protein>
    <recommendedName>
        <fullName evidence="1">N-acetyltransferase domain-containing protein</fullName>
    </recommendedName>
</protein>
<dbReference type="PROSITE" id="PS51186">
    <property type="entry name" value="GNAT"/>
    <property type="match status" value="1"/>
</dbReference>
<dbReference type="InterPro" id="IPR016181">
    <property type="entry name" value="Acyl_CoA_acyltransferase"/>
</dbReference>
<dbReference type="SUPFAM" id="SSF55729">
    <property type="entry name" value="Acyl-CoA N-acyltransferases (Nat)"/>
    <property type="match status" value="1"/>
</dbReference>
<dbReference type="AlphaFoldDB" id="A0A9W6GLX3"/>
<comment type="caution">
    <text evidence="2">The sequence shown here is derived from an EMBL/GenBank/DDBJ whole genome shotgun (WGS) entry which is preliminary data.</text>
</comment>
<sequence length="164" mass="18926">MTRLERIGTEDIGDKNLHKVLERCSSYFLLHEEKFPTPETLREIVEEVPEGWKAEDKLVFKVMDNEEEIGLVDILKNYPDTDTWMIGLLLIMPEYRGCGVGGGVHGEIKRMALSRGIKKLRVGVLEENFRGRQFWRGLGYELLKEARVNFGGREKTVEVMTLEI</sequence>
<evidence type="ECO:0000259" key="1">
    <source>
        <dbReference type="PROSITE" id="PS51186"/>
    </source>
</evidence>
<dbReference type="InterPro" id="IPR000182">
    <property type="entry name" value="GNAT_dom"/>
</dbReference>
<proteinExistence type="predicted"/>
<reference evidence="2" key="1">
    <citation type="submission" date="2022-12" db="EMBL/GenBank/DDBJ databases">
        <title>Reference genome sequencing for broad-spectrum identification of bacterial and archaeal isolates by mass spectrometry.</title>
        <authorList>
            <person name="Sekiguchi Y."/>
            <person name="Tourlousse D.M."/>
        </authorList>
    </citation>
    <scope>NUCLEOTIDE SEQUENCE</scope>
    <source>
        <strain evidence="2">10succ1</strain>
    </source>
</reference>
<dbReference type="GO" id="GO:0016747">
    <property type="term" value="F:acyltransferase activity, transferring groups other than amino-acyl groups"/>
    <property type="evidence" value="ECO:0007669"/>
    <property type="project" value="InterPro"/>
</dbReference>
<name>A0A9W6GLX3_9FUSO</name>
<organism evidence="2 3">
    <name type="scientific">Propionigenium maris DSM 9537</name>
    <dbReference type="NCBI Taxonomy" id="1123000"/>
    <lineage>
        <taxon>Bacteria</taxon>
        <taxon>Fusobacteriati</taxon>
        <taxon>Fusobacteriota</taxon>
        <taxon>Fusobacteriia</taxon>
        <taxon>Fusobacteriales</taxon>
        <taxon>Fusobacteriaceae</taxon>
        <taxon>Propionigenium</taxon>
    </lineage>
</organism>
<accession>A0A9W6GLX3</accession>
<evidence type="ECO:0000313" key="2">
    <source>
        <dbReference type="EMBL" id="GLI56136.1"/>
    </source>
</evidence>
<dbReference type="Pfam" id="PF00583">
    <property type="entry name" value="Acetyltransf_1"/>
    <property type="match status" value="1"/>
</dbReference>
<dbReference type="Gene3D" id="3.40.630.30">
    <property type="match status" value="1"/>
</dbReference>
<feature type="domain" description="N-acetyltransferase" evidence="1">
    <location>
        <begin position="15"/>
        <end position="163"/>
    </location>
</feature>
<dbReference type="RefSeq" id="WP_281835062.1">
    <property type="nucleotide sequence ID" value="NZ_BSDY01000006.1"/>
</dbReference>
<gene>
    <name evidence="2" type="ORF">PM10SUCC1_16500</name>
</gene>
<dbReference type="EMBL" id="BSDY01000006">
    <property type="protein sequence ID" value="GLI56136.1"/>
    <property type="molecule type" value="Genomic_DNA"/>
</dbReference>
<evidence type="ECO:0000313" key="3">
    <source>
        <dbReference type="Proteomes" id="UP001144471"/>
    </source>
</evidence>